<gene>
    <name evidence="1" type="ORF">APZ42_005097</name>
</gene>
<dbReference type="EMBL" id="LRGB01014564">
    <property type="protein sequence ID" value="KZR99154.1"/>
    <property type="molecule type" value="Genomic_DNA"/>
</dbReference>
<comment type="caution">
    <text evidence="1">The sequence shown here is derived from an EMBL/GenBank/DDBJ whole genome shotgun (WGS) entry which is preliminary data.</text>
</comment>
<keyword evidence="2" id="KW-1185">Reference proteome</keyword>
<evidence type="ECO:0000313" key="2">
    <source>
        <dbReference type="Proteomes" id="UP000076858"/>
    </source>
</evidence>
<proteinExistence type="predicted"/>
<dbReference type="AlphaFoldDB" id="A0A164GNC8"/>
<evidence type="ECO:0000313" key="1">
    <source>
        <dbReference type="EMBL" id="KZR99154.1"/>
    </source>
</evidence>
<organism evidence="1 2">
    <name type="scientific">Daphnia magna</name>
    <dbReference type="NCBI Taxonomy" id="35525"/>
    <lineage>
        <taxon>Eukaryota</taxon>
        <taxon>Metazoa</taxon>
        <taxon>Ecdysozoa</taxon>
        <taxon>Arthropoda</taxon>
        <taxon>Crustacea</taxon>
        <taxon>Branchiopoda</taxon>
        <taxon>Diplostraca</taxon>
        <taxon>Cladocera</taxon>
        <taxon>Anomopoda</taxon>
        <taxon>Daphniidae</taxon>
        <taxon>Daphnia</taxon>
    </lineage>
</organism>
<sequence>MEINTKFFGFVVYIFSIQDVNLHRVSKKTGNSLALNGLLKQWSICEYIQFISRIAGSYKIGITVPIQIPYRWFS</sequence>
<protein>
    <submittedName>
        <fullName evidence="1">Uncharacterized protein</fullName>
    </submittedName>
</protein>
<accession>A0A164GNC8</accession>
<reference evidence="1 2" key="1">
    <citation type="submission" date="2016-03" db="EMBL/GenBank/DDBJ databases">
        <title>EvidentialGene: Evidence-directed Construction of Genes on Genomes.</title>
        <authorList>
            <person name="Gilbert D.G."/>
            <person name="Choi J.-H."/>
            <person name="Mockaitis K."/>
            <person name="Colbourne J."/>
            <person name="Pfrender M."/>
        </authorList>
    </citation>
    <scope>NUCLEOTIDE SEQUENCE [LARGE SCALE GENOMIC DNA]</scope>
    <source>
        <strain evidence="1 2">Xinb3</strain>
        <tissue evidence="1">Complete organism</tissue>
    </source>
</reference>
<dbReference type="Proteomes" id="UP000076858">
    <property type="component" value="Unassembled WGS sequence"/>
</dbReference>
<name>A0A164GNC8_9CRUS</name>